<dbReference type="Proteomes" id="UP001156706">
    <property type="component" value="Unassembled WGS sequence"/>
</dbReference>
<reference evidence="3" key="1">
    <citation type="journal article" date="2019" name="Int. J. Syst. Evol. Microbiol.">
        <title>The Global Catalogue of Microorganisms (GCM) 10K type strain sequencing project: providing services to taxonomists for standard genome sequencing and annotation.</title>
        <authorList>
            <consortium name="The Broad Institute Genomics Platform"/>
            <consortium name="The Broad Institute Genome Sequencing Center for Infectious Disease"/>
            <person name="Wu L."/>
            <person name="Ma J."/>
        </authorList>
    </citation>
    <scope>NUCLEOTIDE SEQUENCE [LARGE SCALE GENOMIC DNA]</scope>
    <source>
        <strain evidence="3">NBRC 110044</strain>
    </source>
</reference>
<sequence>MHFWKNVHLSGRTASLSLALLLPLVAVAASYAPEHFPPPAAEGVVKLPALDRWLLEGGSPGRVTVYAAPQQSAATQQLAVDKLQYLETGYETADALVYQQQPGWLRLALQGQPIRWVWLPDAQSPGFKPMAAMVGPDQLNYFAPGWDRRLWSVPDGPQYALFKGDDSLVPSIIGKRQLGRRWWLQVRLVPDPCQDKPAMPLAVLEGWLPLRDSKGRYNIWYHTRGC</sequence>
<evidence type="ECO:0000256" key="1">
    <source>
        <dbReference type="SAM" id="SignalP"/>
    </source>
</evidence>
<dbReference type="EMBL" id="BSOG01000004">
    <property type="protein sequence ID" value="GLR14327.1"/>
    <property type="molecule type" value="Genomic_DNA"/>
</dbReference>
<accession>A0ABQ5YH43</accession>
<dbReference type="RefSeq" id="WP_284197405.1">
    <property type="nucleotide sequence ID" value="NZ_BSOG01000004.1"/>
</dbReference>
<keyword evidence="1" id="KW-0732">Signal</keyword>
<evidence type="ECO:0000313" key="2">
    <source>
        <dbReference type="EMBL" id="GLR14327.1"/>
    </source>
</evidence>
<feature type="chain" id="PRO_5046693553" evidence="1">
    <location>
        <begin position="29"/>
        <end position="226"/>
    </location>
</feature>
<feature type="signal peptide" evidence="1">
    <location>
        <begin position="1"/>
        <end position="28"/>
    </location>
</feature>
<name>A0ABQ5YH43_9NEIS</name>
<keyword evidence="3" id="KW-1185">Reference proteome</keyword>
<protein>
    <submittedName>
        <fullName evidence="2">Uncharacterized protein</fullName>
    </submittedName>
</protein>
<comment type="caution">
    <text evidence="2">The sequence shown here is derived from an EMBL/GenBank/DDBJ whole genome shotgun (WGS) entry which is preliminary data.</text>
</comment>
<organism evidence="2 3">
    <name type="scientific">Chitinimonas prasina</name>
    <dbReference type="NCBI Taxonomy" id="1434937"/>
    <lineage>
        <taxon>Bacteria</taxon>
        <taxon>Pseudomonadati</taxon>
        <taxon>Pseudomonadota</taxon>
        <taxon>Betaproteobacteria</taxon>
        <taxon>Neisseriales</taxon>
        <taxon>Chitinibacteraceae</taxon>
        <taxon>Chitinimonas</taxon>
    </lineage>
</organism>
<gene>
    <name evidence="2" type="ORF">GCM10007907_31170</name>
</gene>
<evidence type="ECO:0000313" key="3">
    <source>
        <dbReference type="Proteomes" id="UP001156706"/>
    </source>
</evidence>
<proteinExistence type="predicted"/>